<dbReference type="GO" id="GO:0005789">
    <property type="term" value="C:endoplasmic reticulum membrane"/>
    <property type="evidence" value="ECO:0007669"/>
    <property type="project" value="UniProtKB-SubCell"/>
</dbReference>
<gene>
    <name evidence="17" type="primary">LOC107216863</name>
</gene>
<dbReference type="CDD" id="cd11056">
    <property type="entry name" value="CYP6-like"/>
    <property type="match status" value="1"/>
</dbReference>
<keyword evidence="8" id="KW-0492">Microsome</keyword>
<evidence type="ECO:0000256" key="2">
    <source>
        <dbReference type="ARBA" id="ARBA00004174"/>
    </source>
</evidence>
<keyword evidence="7" id="KW-0256">Endoplasmic reticulum</keyword>
<dbReference type="GeneID" id="107216863"/>
<keyword evidence="12 15" id="KW-0472">Membrane</keyword>
<evidence type="ECO:0000256" key="6">
    <source>
        <dbReference type="ARBA" id="ARBA00022723"/>
    </source>
</evidence>
<dbReference type="PROSITE" id="PS00086">
    <property type="entry name" value="CYTOCHROME_P450"/>
    <property type="match status" value="1"/>
</dbReference>
<dbReference type="Proteomes" id="UP000829291">
    <property type="component" value="Chromosome 4"/>
</dbReference>
<dbReference type="Gene3D" id="1.10.630.10">
    <property type="entry name" value="Cytochrome P450"/>
    <property type="match status" value="1"/>
</dbReference>
<dbReference type="InterPro" id="IPR050476">
    <property type="entry name" value="Insect_CytP450_Detox"/>
</dbReference>
<evidence type="ECO:0000256" key="12">
    <source>
        <dbReference type="ARBA" id="ARBA00023136"/>
    </source>
</evidence>
<proteinExistence type="inferred from homology"/>
<dbReference type="PRINTS" id="PR00385">
    <property type="entry name" value="P450"/>
</dbReference>
<keyword evidence="11 14" id="KW-0503">Monooxygenase</keyword>
<evidence type="ECO:0000313" key="17">
    <source>
        <dbReference type="RefSeq" id="XP_015509705.1"/>
    </source>
</evidence>
<keyword evidence="5 13" id="KW-0349">Heme</keyword>
<evidence type="ECO:0000256" key="3">
    <source>
        <dbReference type="ARBA" id="ARBA00004406"/>
    </source>
</evidence>
<dbReference type="PRINTS" id="PR00463">
    <property type="entry name" value="EP450I"/>
</dbReference>
<dbReference type="KEGG" id="nlo:107216863"/>
<dbReference type="InterPro" id="IPR017972">
    <property type="entry name" value="Cyt_P450_CS"/>
</dbReference>
<sequence length="511" mass="58476">MALLTWYWGLDGILVLLSLIFSAYLYMTRNFKYWEKQGVFELQPTAFVGNFKDCLLFRRSAGEFLKDLYDKGKGLKYLGFYVFDKPALLIRDPVIIKNVLIKDFNYFSDRFVAASDTDTLGTANLFSIKNPHWRILRNKLTPVFSSGKLKKMFYLMAAVAEDLDTHLETLNLHGKGRVIELKETCAKYTTDVVGSCAYGLQVNSLNNPEAEFRKFGRKVFTFNYRRALELSTFFFVPGIVKPLGFKFFEQSCSDFLRKALWGAIDDRMKSGDCRNDLIDTLIELKKAQAESDEKDPDAFIFDGDNLVAQAAVFFTAGFETSSTAMSFSMYELALQPNLQRRLRDEISSALDESGGKLSYDMVMNLPYLDMVVKETLRKYPPLPFLDRVAMVDYKVPGTDFVIEKGTPTYIPMFGLHYDPEYFPEPFKYDPERFNEENKQNRASCIYMPFGDGPHNCIGLRFGLLQAKLGLVKILSKYEVTPCERTLIPMRLDPKALILSSDGGLYLNVRKI</sequence>
<keyword evidence="6 13" id="KW-0479">Metal-binding</keyword>
<evidence type="ECO:0000256" key="13">
    <source>
        <dbReference type="PIRSR" id="PIRSR602401-1"/>
    </source>
</evidence>
<evidence type="ECO:0000256" key="11">
    <source>
        <dbReference type="ARBA" id="ARBA00023033"/>
    </source>
</evidence>
<dbReference type="InterPro" id="IPR002401">
    <property type="entry name" value="Cyt_P450_E_grp-I"/>
</dbReference>
<name>A0A6J0B3R7_NEOLC</name>
<comment type="subcellular location">
    <subcellularLocation>
        <location evidence="3">Endoplasmic reticulum membrane</location>
        <topology evidence="3">Peripheral membrane protein</topology>
    </subcellularLocation>
    <subcellularLocation>
        <location evidence="2">Microsome membrane</location>
        <topology evidence="2">Peripheral membrane protein</topology>
    </subcellularLocation>
</comment>
<dbReference type="InterPro" id="IPR001128">
    <property type="entry name" value="Cyt_P450"/>
</dbReference>
<evidence type="ECO:0000256" key="5">
    <source>
        <dbReference type="ARBA" id="ARBA00022617"/>
    </source>
</evidence>
<keyword evidence="15" id="KW-0812">Transmembrane</keyword>
<protein>
    <submittedName>
        <fullName evidence="17">Cytochrome P450 6k1</fullName>
    </submittedName>
</protein>
<evidence type="ECO:0000256" key="7">
    <source>
        <dbReference type="ARBA" id="ARBA00022824"/>
    </source>
</evidence>
<keyword evidence="16" id="KW-1185">Reference proteome</keyword>
<evidence type="ECO:0000256" key="9">
    <source>
        <dbReference type="ARBA" id="ARBA00023002"/>
    </source>
</evidence>
<dbReference type="Pfam" id="PF00067">
    <property type="entry name" value="p450"/>
    <property type="match status" value="1"/>
</dbReference>
<dbReference type="SUPFAM" id="SSF48264">
    <property type="entry name" value="Cytochrome P450"/>
    <property type="match status" value="1"/>
</dbReference>
<evidence type="ECO:0000256" key="8">
    <source>
        <dbReference type="ARBA" id="ARBA00022848"/>
    </source>
</evidence>
<dbReference type="RefSeq" id="XP_015509705.1">
    <property type="nucleotide sequence ID" value="XM_015654219.2"/>
</dbReference>
<evidence type="ECO:0000256" key="10">
    <source>
        <dbReference type="ARBA" id="ARBA00023004"/>
    </source>
</evidence>
<evidence type="ECO:0000313" key="16">
    <source>
        <dbReference type="Proteomes" id="UP000829291"/>
    </source>
</evidence>
<dbReference type="InterPro" id="IPR036396">
    <property type="entry name" value="Cyt_P450_sf"/>
</dbReference>
<organism evidence="17">
    <name type="scientific">Neodiprion lecontei</name>
    <name type="common">Redheaded pine sawfly</name>
    <dbReference type="NCBI Taxonomy" id="441921"/>
    <lineage>
        <taxon>Eukaryota</taxon>
        <taxon>Metazoa</taxon>
        <taxon>Ecdysozoa</taxon>
        <taxon>Arthropoda</taxon>
        <taxon>Hexapoda</taxon>
        <taxon>Insecta</taxon>
        <taxon>Pterygota</taxon>
        <taxon>Neoptera</taxon>
        <taxon>Endopterygota</taxon>
        <taxon>Hymenoptera</taxon>
        <taxon>Tenthredinoidea</taxon>
        <taxon>Diprionidae</taxon>
        <taxon>Diprioninae</taxon>
        <taxon>Neodiprion</taxon>
    </lineage>
</organism>
<dbReference type="PANTHER" id="PTHR24292:SF45">
    <property type="entry name" value="CYTOCHROME P450 6G1-RELATED"/>
    <property type="match status" value="1"/>
</dbReference>
<dbReference type="InParanoid" id="A0A6J0B3R7"/>
<dbReference type="AlphaFoldDB" id="A0A6J0B3R7"/>
<keyword evidence="10 13" id="KW-0408">Iron</keyword>
<dbReference type="GO" id="GO:0004497">
    <property type="term" value="F:monooxygenase activity"/>
    <property type="evidence" value="ECO:0007669"/>
    <property type="project" value="UniProtKB-KW"/>
</dbReference>
<dbReference type="OrthoDB" id="2789670at2759"/>
<dbReference type="FunFam" id="1.10.630.10:FF:000042">
    <property type="entry name" value="Cytochrome P450"/>
    <property type="match status" value="1"/>
</dbReference>
<evidence type="ECO:0000256" key="14">
    <source>
        <dbReference type="RuleBase" id="RU000461"/>
    </source>
</evidence>
<dbReference type="GO" id="GO:0016705">
    <property type="term" value="F:oxidoreductase activity, acting on paired donors, with incorporation or reduction of molecular oxygen"/>
    <property type="evidence" value="ECO:0007669"/>
    <property type="project" value="InterPro"/>
</dbReference>
<evidence type="ECO:0000256" key="1">
    <source>
        <dbReference type="ARBA" id="ARBA00001971"/>
    </source>
</evidence>
<dbReference type="GO" id="GO:0005506">
    <property type="term" value="F:iron ion binding"/>
    <property type="evidence" value="ECO:0007669"/>
    <property type="project" value="InterPro"/>
</dbReference>
<evidence type="ECO:0000256" key="15">
    <source>
        <dbReference type="SAM" id="Phobius"/>
    </source>
</evidence>
<reference evidence="17" key="1">
    <citation type="submission" date="2025-08" db="UniProtKB">
        <authorList>
            <consortium name="RefSeq"/>
        </authorList>
    </citation>
    <scope>IDENTIFICATION</scope>
    <source>
        <tissue evidence="17">Thorax and Abdomen</tissue>
    </source>
</reference>
<keyword evidence="9 14" id="KW-0560">Oxidoreductase</keyword>
<dbReference type="FunCoup" id="A0A6J0B3R7">
    <property type="interactions" value="22"/>
</dbReference>
<dbReference type="GO" id="GO:0020037">
    <property type="term" value="F:heme binding"/>
    <property type="evidence" value="ECO:0007669"/>
    <property type="project" value="InterPro"/>
</dbReference>
<evidence type="ECO:0000256" key="4">
    <source>
        <dbReference type="ARBA" id="ARBA00010617"/>
    </source>
</evidence>
<feature type="binding site" description="axial binding residue" evidence="13">
    <location>
        <position position="456"/>
    </location>
    <ligand>
        <name>heme</name>
        <dbReference type="ChEBI" id="CHEBI:30413"/>
    </ligand>
    <ligandPart>
        <name>Fe</name>
        <dbReference type="ChEBI" id="CHEBI:18248"/>
    </ligandPart>
</feature>
<dbReference type="PANTHER" id="PTHR24292">
    <property type="entry name" value="CYTOCHROME P450"/>
    <property type="match status" value="1"/>
</dbReference>
<comment type="similarity">
    <text evidence="4 14">Belongs to the cytochrome P450 family.</text>
</comment>
<comment type="cofactor">
    <cofactor evidence="1 13">
        <name>heme</name>
        <dbReference type="ChEBI" id="CHEBI:30413"/>
    </cofactor>
</comment>
<feature type="transmembrane region" description="Helical" evidence="15">
    <location>
        <begin position="6"/>
        <end position="27"/>
    </location>
</feature>
<accession>A0A6J0B3R7</accession>
<keyword evidence="15" id="KW-1133">Transmembrane helix</keyword>